<name>A0AAU0MFU3_9MICO</name>
<dbReference type="EMBL" id="CP137080">
    <property type="protein sequence ID" value="WOQ69054.1"/>
    <property type="molecule type" value="Genomic_DNA"/>
</dbReference>
<sequence length="196" mass="20408">MTFAAVIDGDTIETSAGTVRIIGIDTPERGECGYDEASAALGRLVSVGDPLVLSLPAAQNDRDDYGRMLRSVATADGTDLGRVQIDAGNAVARYDSSDGYPAHPLEAEYRAAQTAVLDADRNVVTAACQGGAAPAPSLGVSWWQAYSSCTKLSRNEAGHPTGPFDRDDPSQAAIYEWFAYGTGNNGDGDGDGLACE</sequence>
<protein>
    <submittedName>
        <fullName evidence="1">Thermonuclease family protein</fullName>
    </submittedName>
</protein>
<evidence type="ECO:0000313" key="2">
    <source>
        <dbReference type="Proteomes" id="UP001329313"/>
    </source>
</evidence>
<dbReference type="Gene3D" id="2.40.50.90">
    <property type="match status" value="1"/>
</dbReference>
<dbReference type="KEGG" id="mliy:RYJ27_10120"/>
<dbReference type="AlphaFoldDB" id="A0AAU0MFU3"/>
<keyword evidence="2" id="KW-1185">Reference proteome</keyword>
<accession>A0AAU0MFU3</accession>
<dbReference type="RefSeq" id="WP_330170190.1">
    <property type="nucleotide sequence ID" value="NZ_CP137080.1"/>
</dbReference>
<dbReference type="InterPro" id="IPR035437">
    <property type="entry name" value="SNase_OB-fold_sf"/>
</dbReference>
<organism evidence="1 2">
    <name type="scientific">Microbacterium limosum</name>
    <dbReference type="NCBI Taxonomy" id="3079935"/>
    <lineage>
        <taxon>Bacteria</taxon>
        <taxon>Bacillati</taxon>
        <taxon>Actinomycetota</taxon>
        <taxon>Actinomycetes</taxon>
        <taxon>Micrococcales</taxon>
        <taxon>Microbacteriaceae</taxon>
        <taxon>Microbacterium</taxon>
    </lineage>
</organism>
<dbReference type="Proteomes" id="UP001329313">
    <property type="component" value="Chromosome"/>
</dbReference>
<dbReference type="SUPFAM" id="SSF50199">
    <property type="entry name" value="Staphylococcal nuclease"/>
    <property type="match status" value="1"/>
</dbReference>
<gene>
    <name evidence="1" type="ORF">RYJ27_10120</name>
</gene>
<reference evidence="1 2" key="1">
    <citation type="submission" date="2023-10" db="EMBL/GenBank/DDBJ databases">
        <title>Y20.</title>
        <authorList>
            <person name="Zhang G."/>
            <person name="Ding Y."/>
        </authorList>
    </citation>
    <scope>NUCLEOTIDE SEQUENCE [LARGE SCALE GENOMIC DNA]</scope>
    <source>
        <strain evidence="1 2">Y20</strain>
    </source>
</reference>
<proteinExistence type="predicted"/>
<evidence type="ECO:0000313" key="1">
    <source>
        <dbReference type="EMBL" id="WOQ69054.1"/>
    </source>
</evidence>